<dbReference type="SUPFAM" id="SSF53335">
    <property type="entry name" value="S-adenosyl-L-methionine-dependent methyltransferases"/>
    <property type="match status" value="1"/>
</dbReference>
<protein>
    <submittedName>
        <fullName evidence="1">Uncharacterized protein</fullName>
    </submittedName>
</protein>
<dbReference type="Proteomes" id="UP000886689">
    <property type="component" value="Unassembled WGS sequence"/>
</dbReference>
<name>A0A9D7K0Q0_9PROT</name>
<dbReference type="InterPro" id="IPR029063">
    <property type="entry name" value="SAM-dependent_MTases_sf"/>
</dbReference>
<dbReference type="AlphaFoldDB" id="A0A9D7K0Q0"/>
<reference evidence="1" key="1">
    <citation type="submission" date="2020-10" db="EMBL/GenBank/DDBJ databases">
        <title>Connecting structure to function with the recovery of over 1000 high-quality activated sludge metagenome-assembled genomes encoding full-length rRNA genes using long-read sequencing.</title>
        <authorList>
            <person name="Singleton C.M."/>
            <person name="Petriglieri F."/>
            <person name="Kristensen J.M."/>
            <person name="Kirkegaard R.H."/>
            <person name="Michaelsen T.Y."/>
            <person name="Andersen M.H."/>
            <person name="Karst S.M."/>
            <person name="Dueholm M.S."/>
            <person name="Nielsen P.H."/>
            <person name="Albertsen M."/>
        </authorList>
    </citation>
    <scope>NUCLEOTIDE SEQUENCE</scope>
    <source>
        <strain evidence="1">Hirt_18-Q3-R61-65_BATAC.395</strain>
    </source>
</reference>
<evidence type="ECO:0000313" key="1">
    <source>
        <dbReference type="EMBL" id="MBK8524118.1"/>
    </source>
</evidence>
<dbReference type="Gene3D" id="3.40.50.150">
    <property type="entry name" value="Vaccinia Virus protein VP39"/>
    <property type="match status" value="1"/>
</dbReference>
<proteinExistence type="predicted"/>
<comment type="caution">
    <text evidence="1">The sequence shown here is derived from an EMBL/GenBank/DDBJ whole genome shotgun (WGS) entry which is preliminary data.</text>
</comment>
<accession>A0A9D7K0Q0</accession>
<evidence type="ECO:0000313" key="2">
    <source>
        <dbReference type="Proteomes" id="UP000886689"/>
    </source>
</evidence>
<sequence length="107" mass="12730">MVRLALPAREDSPGCRLALSVPNARHYKVVLPLLFRGQFAYRDHGIMDRTHLHFFTADSIRDTLHECGWKIVRRDSHMKKSYRRWYMPTRLLEPFVAVQHLMIAEKR</sequence>
<gene>
    <name evidence="1" type="ORF">IPL58_08310</name>
</gene>
<dbReference type="EMBL" id="JADJUC010000007">
    <property type="protein sequence ID" value="MBK8524118.1"/>
    <property type="molecule type" value="Genomic_DNA"/>
</dbReference>
<organism evidence="1 2">
    <name type="scientific">Candidatus Proximibacter danicus</name>
    <dbReference type="NCBI Taxonomy" id="2954365"/>
    <lineage>
        <taxon>Bacteria</taxon>
        <taxon>Pseudomonadati</taxon>
        <taxon>Pseudomonadota</taxon>
        <taxon>Betaproteobacteria</taxon>
        <taxon>Candidatus Proximibacter</taxon>
    </lineage>
</organism>